<organism evidence="2 3">
    <name type="scientific">Eragrostis curvula</name>
    <name type="common">weeping love grass</name>
    <dbReference type="NCBI Taxonomy" id="38414"/>
    <lineage>
        <taxon>Eukaryota</taxon>
        <taxon>Viridiplantae</taxon>
        <taxon>Streptophyta</taxon>
        <taxon>Embryophyta</taxon>
        <taxon>Tracheophyta</taxon>
        <taxon>Spermatophyta</taxon>
        <taxon>Magnoliopsida</taxon>
        <taxon>Liliopsida</taxon>
        <taxon>Poales</taxon>
        <taxon>Poaceae</taxon>
        <taxon>PACMAD clade</taxon>
        <taxon>Chloridoideae</taxon>
        <taxon>Eragrostideae</taxon>
        <taxon>Eragrostidinae</taxon>
        <taxon>Eragrostis</taxon>
    </lineage>
</organism>
<evidence type="ECO:0000313" key="2">
    <source>
        <dbReference type="EMBL" id="TVU40855.1"/>
    </source>
</evidence>
<dbReference type="EMBL" id="RWGY01000007">
    <property type="protein sequence ID" value="TVU40855.1"/>
    <property type="molecule type" value="Genomic_DNA"/>
</dbReference>
<dbReference type="OrthoDB" id="694638at2759"/>
<dbReference type="AlphaFoldDB" id="A0A5J9VZ02"/>
<protein>
    <submittedName>
        <fullName evidence="2">Uncharacterized protein</fullName>
    </submittedName>
</protein>
<evidence type="ECO:0000313" key="3">
    <source>
        <dbReference type="Proteomes" id="UP000324897"/>
    </source>
</evidence>
<evidence type="ECO:0000256" key="1">
    <source>
        <dbReference type="SAM" id="MobiDB-lite"/>
    </source>
</evidence>
<proteinExistence type="predicted"/>
<comment type="caution">
    <text evidence="2">The sequence shown here is derived from an EMBL/GenBank/DDBJ whole genome shotgun (WGS) entry which is preliminary data.</text>
</comment>
<feature type="compositionally biased region" description="Basic and acidic residues" evidence="1">
    <location>
        <begin position="77"/>
        <end position="102"/>
    </location>
</feature>
<keyword evidence="3" id="KW-1185">Reference proteome</keyword>
<dbReference type="PANTHER" id="PTHR33526">
    <property type="entry name" value="OS07G0123800 PROTEIN"/>
    <property type="match status" value="1"/>
</dbReference>
<sequence length="307" mass="32472">LRRRLGSPDLHGHDGEGSLGREGRETSPRRAAPRLVLGATPRLGEDAPPCPWGRWGRAAPSLGGRRAVLGWVPREGSLPREGREREPPHSGRERERLDKGVSRENGGGGGGEVLEKQNKQRPGNDAVHTPSTNPSPPAIGITRNRRKEKPVLGGSSKLHLSWLWRAPRRALCAARDFYVRSLTGCAGHIPGDAAFGYPTFGAAPYGGEFSFASSSRRSSSADVDDDLRELIRAASQRRAAEAAAAAAAAAPPVPRSQSVAMARIDEDRPCEFGDAAAGATFLPRSQSCAVGAGRLAGRRGRVAALAA</sequence>
<feature type="region of interest" description="Disordered" evidence="1">
    <location>
        <begin position="1"/>
        <end position="152"/>
    </location>
</feature>
<dbReference type="PANTHER" id="PTHR33526:SF4">
    <property type="entry name" value="OS07G0123800 PROTEIN"/>
    <property type="match status" value="1"/>
</dbReference>
<accession>A0A5J9VZ02</accession>
<feature type="non-terminal residue" evidence="2">
    <location>
        <position position="1"/>
    </location>
</feature>
<reference evidence="2 3" key="1">
    <citation type="journal article" date="2019" name="Sci. Rep.">
        <title>A high-quality genome of Eragrostis curvula grass provides insights into Poaceae evolution and supports new strategies to enhance forage quality.</title>
        <authorList>
            <person name="Carballo J."/>
            <person name="Santos B.A.C.M."/>
            <person name="Zappacosta D."/>
            <person name="Garbus I."/>
            <person name="Selva J.P."/>
            <person name="Gallo C.A."/>
            <person name="Diaz A."/>
            <person name="Albertini E."/>
            <person name="Caccamo M."/>
            <person name="Echenique V."/>
        </authorList>
    </citation>
    <scope>NUCLEOTIDE SEQUENCE [LARGE SCALE GENOMIC DNA]</scope>
    <source>
        <strain evidence="3">cv. Victoria</strain>
        <tissue evidence="2">Leaf</tissue>
    </source>
</reference>
<name>A0A5J9VZ02_9POAL</name>
<feature type="compositionally biased region" description="Basic and acidic residues" evidence="1">
    <location>
        <begin position="10"/>
        <end position="28"/>
    </location>
</feature>
<dbReference type="Proteomes" id="UP000324897">
    <property type="component" value="Chromosome 4"/>
</dbReference>
<gene>
    <name evidence="2" type="ORF">EJB05_14335</name>
</gene>